<dbReference type="AlphaFoldDB" id="A0AAP9CYL4"/>
<evidence type="ECO:0000313" key="1">
    <source>
        <dbReference type="EMBL" id="QCQ36151.1"/>
    </source>
</evidence>
<sequence>MRKASDKIYVVNYATDGFLNIQAINAKTAMIFGKATDVFSYSFNDINSIFINNNISVFSEKRGAGLWLWKPYILNDALAKIDYGDYLFYSDSGVVFISDLNKVVSFQKEVGQDIIPFVLPLIEEQWTKGECFEELGCSDNFYRKTNQIMATYFLIKKTNLTVDFVSEYLSYSQNMKAIHYKIFDVECKNSDNFIAHREDQSIFSLLCKKYRFKAFKEPSQFGIMPWGYKYDNVIYNPLDHKKDCPFILISVRSIKSYKKYCLKMILKCFLSRYLWFRKKEIKKRSGVIFVKKV</sequence>
<gene>
    <name evidence="1" type="ORF">IA74_008520</name>
</gene>
<proteinExistence type="predicted"/>
<dbReference type="RefSeq" id="WP_137569022.1">
    <property type="nucleotide sequence ID" value="NZ_CP036553.1"/>
</dbReference>
<accession>A0AAP9CYL4</accession>
<evidence type="ECO:0000313" key="2">
    <source>
        <dbReference type="Proteomes" id="UP000028294"/>
    </source>
</evidence>
<dbReference type="EMBL" id="CP036553">
    <property type="protein sequence ID" value="QCQ36151.1"/>
    <property type="molecule type" value="Genomic_DNA"/>
</dbReference>
<organism evidence="1 2">
    <name type="scientific">Bacteroides fragilis</name>
    <dbReference type="NCBI Taxonomy" id="817"/>
    <lineage>
        <taxon>Bacteria</taxon>
        <taxon>Pseudomonadati</taxon>
        <taxon>Bacteroidota</taxon>
        <taxon>Bacteroidia</taxon>
        <taxon>Bacteroidales</taxon>
        <taxon>Bacteroidaceae</taxon>
        <taxon>Bacteroides</taxon>
    </lineage>
</organism>
<protein>
    <submittedName>
        <fullName evidence="1">Uncharacterized protein</fullName>
    </submittedName>
</protein>
<reference evidence="1 2" key="1">
    <citation type="submission" date="2019-03" db="EMBL/GenBank/DDBJ databases">
        <title>Complete genome assembly of MDR B. fragilis.</title>
        <authorList>
            <person name="Sydenham T.V."/>
            <person name="Hasman H."/>
            <person name="Justesen U.S."/>
        </authorList>
    </citation>
    <scope>NUCLEOTIDE SEQUENCE [LARGE SCALE GENOMIC DNA]</scope>
    <source>
        <strain evidence="1 2">DCMOUH0067B</strain>
    </source>
</reference>
<name>A0AAP9CYL4_BACFG</name>
<dbReference type="Proteomes" id="UP000028294">
    <property type="component" value="Chromosome"/>
</dbReference>